<evidence type="ECO:0000256" key="6">
    <source>
        <dbReference type="ARBA" id="ARBA00022989"/>
    </source>
</evidence>
<evidence type="ECO:0000256" key="9">
    <source>
        <dbReference type="SAM" id="Phobius"/>
    </source>
</evidence>
<evidence type="ECO:0000259" key="10">
    <source>
        <dbReference type="Pfam" id="PF01061"/>
    </source>
</evidence>
<evidence type="ECO:0000256" key="8">
    <source>
        <dbReference type="ARBA" id="ARBA00023136"/>
    </source>
</evidence>
<evidence type="ECO:0000256" key="1">
    <source>
        <dbReference type="ARBA" id="ARBA00004651"/>
    </source>
</evidence>
<dbReference type="InterPro" id="IPR013525">
    <property type="entry name" value="ABC2_TM"/>
</dbReference>
<feature type="transmembrane region" description="Helical" evidence="9">
    <location>
        <begin position="186"/>
        <end position="205"/>
    </location>
</feature>
<dbReference type="RefSeq" id="WP_394507338.1">
    <property type="nucleotide sequence ID" value="NZ_JBIEIL010000008.1"/>
</dbReference>
<keyword evidence="8 9" id="KW-0472">Membrane</keyword>
<proteinExistence type="inferred from homology"/>
<keyword evidence="7" id="KW-0625">Polysaccharide transport</keyword>
<feature type="transmembrane region" description="Helical" evidence="9">
    <location>
        <begin position="245"/>
        <end position="264"/>
    </location>
</feature>
<dbReference type="PANTHER" id="PTHR30413:SF10">
    <property type="entry name" value="CAPSULE POLYSACCHARIDE EXPORT INNER-MEMBRANE PROTEIN CTRC"/>
    <property type="match status" value="1"/>
</dbReference>
<evidence type="ECO:0000313" key="12">
    <source>
        <dbReference type="Proteomes" id="UP001605918"/>
    </source>
</evidence>
<protein>
    <submittedName>
        <fullName evidence="11">ABC transporter permease</fullName>
    </submittedName>
</protein>
<reference evidence="11 12" key="1">
    <citation type="submission" date="2024-10" db="EMBL/GenBank/DDBJ databases">
        <title>Whole genome of Pseudomonas sp Strain RB5.</title>
        <authorList>
            <person name="Selami N."/>
        </authorList>
    </citation>
    <scope>NUCLEOTIDE SEQUENCE [LARGE SCALE GENOMIC DNA]</scope>
    <source>
        <strain evidence="11 12">RB5</strain>
    </source>
</reference>
<evidence type="ECO:0000256" key="3">
    <source>
        <dbReference type="ARBA" id="ARBA00022448"/>
    </source>
</evidence>
<feature type="transmembrane region" description="Helical" evidence="9">
    <location>
        <begin position="126"/>
        <end position="147"/>
    </location>
</feature>
<accession>A0ABW7DEK2</accession>
<keyword evidence="5 9" id="KW-0812">Transmembrane</keyword>
<evidence type="ECO:0000256" key="4">
    <source>
        <dbReference type="ARBA" id="ARBA00022475"/>
    </source>
</evidence>
<keyword evidence="4" id="KW-1003">Cell membrane</keyword>
<evidence type="ECO:0000256" key="2">
    <source>
        <dbReference type="ARBA" id="ARBA00007783"/>
    </source>
</evidence>
<dbReference type="EMBL" id="JBIEIL010000008">
    <property type="protein sequence ID" value="MFG6206204.1"/>
    <property type="molecule type" value="Genomic_DNA"/>
</dbReference>
<feature type="transmembrane region" description="Helical" evidence="9">
    <location>
        <begin position="51"/>
        <end position="73"/>
    </location>
</feature>
<keyword evidence="6 9" id="KW-1133">Transmembrane helix</keyword>
<comment type="subcellular location">
    <subcellularLocation>
        <location evidence="1">Cell membrane</location>
        <topology evidence="1">Multi-pass membrane protein</topology>
    </subcellularLocation>
</comment>
<dbReference type="Pfam" id="PF01061">
    <property type="entry name" value="ABC2_membrane"/>
    <property type="match status" value="1"/>
</dbReference>
<gene>
    <name evidence="11" type="ORF">ACGSLL_17730</name>
</gene>
<keyword evidence="12" id="KW-1185">Reference proteome</keyword>
<comment type="similarity">
    <text evidence="2">Belongs to the ABC-2 integral membrane protein family.</text>
</comment>
<comment type="caution">
    <text evidence="11">The sequence shown here is derived from an EMBL/GenBank/DDBJ whole genome shotgun (WGS) entry which is preliminary data.</text>
</comment>
<name>A0ABW7DEK2_9PSED</name>
<evidence type="ECO:0000256" key="5">
    <source>
        <dbReference type="ARBA" id="ARBA00022692"/>
    </source>
</evidence>
<sequence length="274" mass="30883">MINNLVLLMRNGSVSIALLDIVAATKRYALVGMLGWQDVRQRYRRSALGPFWLTISMGVMIGTIGVVFGQIFNSPIQEFLPFLAIGMILWSFMSTVITEGCTGFIAAEGIIKQLPIPMFAHIMRMIWRNILILGHNIVIFPLVLLAVGKPITWLAFISIPGFILALLNLTWIALLLGVLCARYRDLPQIVGSLLQVVFYLTPIMWMPNLLPQRAGLYLLDLNPVYHIMSVVRSPLIGQLPTETNWWVSVGMAIVGWVVALVIYGRYKRRIAYWL</sequence>
<evidence type="ECO:0000313" key="11">
    <source>
        <dbReference type="EMBL" id="MFG6206204.1"/>
    </source>
</evidence>
<dbReference type="PANTHER" id="PTHR30413">
    <property type="entry name" value="INNER MEMBRANE TRANSPORT PERMEASE"/>
    <property type="match status" value="1"/>
</dbReference>
<organism evidence="11 12">
    <name type="scientific">Pseudomonas retamae</name>
    <dbReference type="NCBI Taxonomy" id="702110"/>
    <lineage>
        <taxon>Bacteria</taxon>
        <taxon>Pseudomonadati</taxon>
        <taxon>Pseudomonadota</taxon>
        <taxon>Gammaproteobacteria</taxon>
        <taxon>Pseudomonadales</taxon>
        <taxon>Pseudomonadaceae</taxon>
        <taxon>Pseudomonas</taxon>
    </lineage>
</organism>
<dbReference type="Proteomes" id="UP001605918">
    <property type="component" value="Unassembled WGS sequence"/>
</dbReference>
<feature type="transmembrane region" description="Helical" evidence="9">
    <location>
        <begin position="79"/>
        <end position="105"/>
    </location>
</feature>
<evidence type="ECO:0000256" key="7">
    <source>
        <dbReference type="ARBA" id="ARBA00023047"/>
    </source>
</evidence>
<keyword evidence="3" id="KW-0813">Transport</keyword>
<feature type="domain" description="ABC-2 type transporter transmembrane" evidence="10">
    <location>
        <begin position="32"/>
        <end position="233"/>
    </location>
</feature>
<feature type="transmembrane region" description="Helical" evidence="9">
    <location>
        <begin position="153"/>
        <end position="179"/>
    </location>
</feature>
<keyword evidence="7" id="KW-0762">Sugar transport</keyword>